<keyword evidence="3 8" id="KW-0812">Transmembrane</keyword>
<feature type="transmembrane region" description="Helical" evidence="8">
    <location>
        <begin position="467"/>
        <end position="491"/>
    </location>
</feature>
<reference evidence="10 11" key="1">
    <citation type="submission" date="2023-11" db="EMBL/GenBank/DDBJ databases">
        <title>An acidophilic fungus is an integral part of prey digestion in a carnivorous sundew plant.</title>
        <authorList>
            <person name="Tsai I.J."/>
        </authorList>
    </citation>
    <scope>NUCLEOTIDE SEQUENCE [LARGE SCALE GENOMIC DNA]</scope>
    <source>
        <strain evidence="10">169a</strain>
    </source>
</reference>
<evidence type="ECO:0000256" key="2">
    <source>
        <dbReference type="ARBA" id="ARBA00022448"/>
    </source>
</evidence>
<feature type="transmembrane region" description="Helical" evidence="8">
    <location>
        <begin position="242"/>
        <end position="262"/>
    </location>
</feature>
<comment type="subcellular location">
    <subcellularLocation>
        <location evidence="1">Membrane</location>
        <topology evidence="1">Multi-pass membrane protein</topology>
    </subcellularLocation>
</comment>
<dbReference type="PROSITE" id="PS50929">
    <property type="entry name" value="ABC_TM1F"/>
    <property type="match status" value="1"/>
</dbReference>
<dbReference type="GO" id="GO:0140359">
    <property type="term" value="F:ABC-type transporter activity"/>
    <property type="evidence" value="ECO:0007669"/>
    <property type="project" value="InterPro"/>
</dbReference>
<keyword evidence="5 10" id="KW-0067">ATP-binding</keyword>
<dbReference type="Pfam" id="PF24357">
    <property type="entry name" value="TMD0_ABC"/>
    <property type="match status" value="1"/>
</dbReference>
<evidence type="ECO:0000313" key="10">
    <source>
        <dbReference type="EMBL" id="WPH03196.1"/>
    </source>
</evidence>
<dbReference type="Proteomes" id="UP001303373">
    <property type="component" value="Chromosome 10"/>
</dbReference>
<proteinExistence type="predicted"/>
<organism evidence="10 11">
    <name type="scientific">Acrodontium crateriforme</name>
    <dbReference type="NCBI Taxonomy" id="150365"/>
    <lineage>
        <taxon>Eukaryota</taxon>
        <taxon>Fungi</taxon>
        <taxon>Dikarya</taxon>
        <taxon>Ascomycota</taxon>
        <taxon>Pezizomycotina</taxon>
        <taxon>Dothideomycetes</taxon>
        <taxon>Dothideomycetidae</taxon>
        <taxon>Mycosphaerellales</taxon>
        <taxon>Teratosphaeriaceae</taxon>
        <taxon>Acrodontium</taxon>
    </lineage>
</organism>
<dbReference type="InterPro" id="IPR017871">
    <property type="entry name" value="ABC_transporter-like_CS"/>
</dbReference>
<dbReference type="PANTHER" id="PTHR24223:SF345">
    <property type="entry name" value="ABC MULTIDRUG TRANSPORTER (EUROFUNG)"/>
    <property type="match status" value="1"/>
</dbReference>
<evidence type="ECO:0000256" key="4">
    <source>
        <dbReference type="ARBA" id="ARBA00022741"/>
    </source>
</evidence>
<feature type="transmembrane region" description="Helical" evidence="8">
    <location>
        <begin position="43"/>
        <end position="64"/>
    </location>
</feature>
<dbReference type="GO" id="GO:0005524">
    <property type="term" value="F:ATP binding"/>
    <property type="evidence" value="ECO:0007669"/>
    <property type="project" value="UniProtKB-KW"/>
</dbReference>
<dbReference type="InterPro" id="IPR036640">
    <property type="entry name" value="ABC1_TM_sf"/>
</dbReference>
<evidence type="ECO:0000256" key="5">
    <source>
        <dbReference type="ARBA" id="ARBA00022840"/>
    </source>
</evidence>
<feature type="transmembrane region" description="Helical" evidence="8">
    <location>
        <begin position="76"/>
        <end position="95"/>
    </location>
</feature>
<dbReference type="InterPro" id="IPR011527">
    <property type="entry name" value="ABC1_TM_dom"/>
</dbReference>
<dbReference type="AlphaFoldDB" id="A0AAQ3RBE1"/>
<keyword evidence="2" id="KW-0813">Transport</keyword>
<evidence type="ECO:0000256" key="1">
    <source>
        <dbReference type="ARBA" id="ARBA00004141"/>
    </source>
</evidence>
<dbReference type="PROSITE" id="PS00211">
    <property type="entry name" value="ABC_TRANSPORTER_1"/>
    <property type="match status" value="1"/>
</dbReference>
<keyword evidence="7 8" id="KW-0472">Membrane</keyword>
<evidence type="ECO:0000256" key="3">
    <source>
        <dbReference type="ARBA" id="ARBA00022692"/>
    </source>
</evidence>
<name>A0AAQ3RBE1_9PEZI</name>
<dbReference type="Gene3D" id="3.40.50.300">
    <property type="entry name" value="P-loop containing nucleotide triphosphate hydrolases"/>
    <property type="match status" value="1"/>
</dbReference>
<evidence type="ECO:0000313" key="11">
    <source>
        <dbReference type="Proteomes" id="UP001303373"/>
    </source>
</evidence>
<dbReference type="EMBL" id="CP138589">
    <property type="protein sequence ID" value="WPH03196.1"/>
    <property type="molecule type" value="Genomic_DNA"/>
</dbReference>
<keyword evidence="6 8" id="KW-1133">Transmembrane helix</keyword>
<keyword evidence="11" id="KW-1185">Reference proteome</keyword>
<feature type="transmembrane region" description="Helical" evidence="8">
    <location>
        <begin position="283"/>
        <end position="305"/>
    </location>
</feature>
<dbReference type="SUPFAM" id="SSF52540">
    <property type="entry name" value="P-loop containing nucleoside triphosphate hydrolases"/>
    <property type="match status" value="1"/>
</dbReference>
<accession>A0AAQ3RBE1</accession>
<dbReference type="SUPFAM" id="SSF90123">
    <property type="entry name" value="ABC transporter transmembrane region"/>
    <property type="match status" value="1"/>
</dbReference>
<evidence type="ECO:0000256" key="6">
    <source>
        <dbReference type="ARBA" id="ARBA00022989"/>
    </source>
</evidence>
<dbReference type="PANTHER" id="PTHR24223">
    <property type="entry name" value="ATP-BINDING CASSETTE SUB-FAMILY C"/>
    <property type="match status" value="1"/>
</dbReference>
<dbReference type="GO" id="GO:0016887">
    <property type="term" value="F:ATP hydrolysis activity"/>
    <property type="evidence" value="ECO:0007669"/>
    <property type="project" value="InterPro"/>
</dbReference>
<evidence type="ECO:0000259" key="9">
    <source>
        <dbReference type="PROSITE" id="PS50929"/>
    </source>
</evidence>
<feature type="transmembrane region" description="Helical" evidence="8">
    <location>
        <begin position="12"/>
        <end position="31"/>
    </location>
</feature>
<dbReference type="InterPro" id="IPR050173">
    <property type="entry name" value="ABC_transporter_C-like"/>
</dbReference>
<evidence type="ECO:0000256" key="8">
    <source>
        <dbReference type="SAM" id="Phobius"/>
    </source>
</evidence>
<evidence type="ECO:0000256" key="7">
    <source>
        <dbReference type="ARBA" id="ARBA00023136"/>
    </source>
</evidence>
<dbReference type="GO" id="GO:0016020">
    <property type="term" value="C:membrane"/>
    <property type="evidence" value="ECO:0007669"/>
    <property type="project" value="UniProtKB-SubCell"/>
</dbReference>
<feature type="domain" description="ABC transmembrane type-1" evidence="9">
    <location>
        <begin position="247"/>
        <end position="531"/>
    </location>
</feature>
<dbReference type="InterPro" id="IPR003439">
    <property type="entry name" value="ABC_transporter-like_ATP-bd"/>
</dbReference>
<keyword evidence="4" id="KW-0547">Nucleotide-binding</keyword>
<gene>
    <name evidence="10" type="ORF">R9X50_00607200</name>
</gene>
<dbReference type="InterPro" id="IPR027417">
    <property type="entry name" value="P-loop_NTPase"/>
</dbReference>
<dbReference type="InterPro" id="IPR056227">
    <property type="entry name" value="TMD0_ABC"/>
</dbReference>
<sequence>MSYPMAQLLNGWSLSTCTVFILFVPTRLLVLRDANVRTSDGRIVTLKTILAAALLLSEIILLILRLDDSDVLDPLVALSVITQLVAAIAILPLSLLEHSRSLRPSALLSLFLVATTIKDFLCLRLLTTDGSSRNIEFSLAFHLCFTLSLLIAEMQSKQSHLLLEYKKLSPEELSGGLSRATLLWIVPIIVKGYQKFLSITDLPHLQRDMLSANLKTQMIDIWENRVKPEARTSLLRSLSRCLFWPFVLAVPSRLCLTLFRYAQPVLINLSIRYVSKESREPEGAYTILTATVVIYVGLAISTSLYQAQLDRLKVMVKSSLVGLIHHHVLIRDTTNEKTNDGRAVALMSTDVDSICSISETFHEAWAQALEFLVGMVFLIRQIGWISPVLLICIFGCSRMSRYVATNLRPKQLAWNAATQRRLTITSSALTSIKSLKAIGAARAVIYDITKARKDEIDRSKEHRWIMVAFNSSANALGIFSPAITFILFAILAKIQGRAALDAETAFTTVALLALVTHPANMVMTMVPRAVAAFAGFERIQAYLTEPAFADQRAKAPEVLLAAENERTITSPAIVVTDVSIAIPQNSPPILRNLNFVVPKSGLVICTGATGTGKTLLSRALVGDINPLKGVISVSSKNIAFCSQSPWLPNGSIENAICGHHSKRAVDIAWYNKVIRMCCLSKDLQQLPMHDQTEVGSRGINLSGGQRQRVALARALFTRSNTLILDDPFSALDGGTKQESRK</sequence>
<dbReference type="Pfam" id="PF00664">
    <property type="entry name" value="ABC_membrane"/>
    <property type="match status" value="1"/>
</dbReference>
<dbReference type="Gene3D" id="1.20.1560.10">
    <property type="entry name" value="ABC transporter type 1, transmembrane domain"/>
    <property type="match status" value="1"/>
</dbReference>
<protein>
    <submittedName>
        <fullName evidence="10">Atp-binding cassette</fullName>
    </submittedName>
</protein>
<dbReference type="Pfam" id="PF00005">
    <property type="entry name" value="ABC_tran"/>
    <property type="match status" value="1"/>
</dbReference>